<dbReference type="Gene3D" id="3.30.160.380">
    <property type="entry name" value="Dicer dimerisation domain"/>
    <property type="match status" value="1"/>
</dbReference>
<dbReference type="GO" id="GO:0005737">
    <property type="term" value="C:cytoplasm"/>
    <property type="evidence" value="ECO:0007669"/>
    <property type="project" value="TreeGrafter"/>
</dbReference>
<dbReference type="SMART" id="SM00490">
    <property type="entry name" value="HELICc"/>
    <property type="match status" value="1"/>
</dbReference>
<dbReference type="InterPro" id="IPR011545">
    <property type="entry name" value="DEAD/DEAH_box_helicase_dom"/>
</dbReference>
<feature type="domain" description="RNase III" evidence="17">
    <location>
        <begin position="975"/>
        <end position="1149"/>
    </location>
</feature>
<dbReference type="InterPro" id="IPR000999">
    <property type="entry name" value="RNase_III_dom"/>
</dbReference>
<evidence type="ECO:0000256" key="7">
    <source>
        <dbReference type="ARBA" id="ARBA00022801"/>
    </source>
</evidence>
<keyword evidence="13" id="KW-0464">Manganese</keyword>
<dbReference type="GO" id="GO:0046872">
    <property type="term" value="F:metal ion binding"/>
    <property type="evidence" value="ECO:0007669"/>
    <property type="project" value="UniProtKB-KW"/>
</dbReference>
<comment type="cofactor">
    <cofactor evidence="2">
        <name>Mg(2+)</name>
        <dbReference type="ChEBI" id="CHEBI:18420"/>
    </cofactor>
</comment>
<dbReference type="InterPro" id="IPR005034">
    <property type="entry name" value="Dicer_dimerisation"/>
</dbReference>
<dbReference type="SUPFAM" id="SSF69065">
    <property type="entry name" value="RNase III domain-like"/>
    <property type="match status" value="2"/>
</dbReference>
<evidence type="ECO:0000259" key="18">
    <source>
        <dbReference type="PROSITE" id="PS51192"/>
    </source>
</evidence>
<dbReference type="InterPro" id="IPR001650">
    <property type="entry name" value="Helicase_C-like"/>
</dbReference>
<dbReference type="PROSITE" id="PS00517">
    <property type="entry name" value="RNASE_3_1"/>
    <property type="match status" value="1"/>
</dbReference>
<organism evidence="21 22">
    <name type="scientific">Diplocarpon coronariae</name>
    <dbReference type="NCBI Taxonomy" id="2795749"/>
    <lineage>
        <taxon>Eukaryota</taxon>
        <taxon>Fungi</taxon>
        <taxon>Dikarya</taxon>
        <taxon>Ascomycota</taxon>
        <taxon>Pezizomycotina</taxon>
        <taxon>Leotiomycetes</taxon>
        <taxon>Helotiales</taxon>
        <taxon>Drepanopezizaceae</taxon>
        <taxon>Diplocarpon</taxon>
    </lineage>
</organism>
<evidence type="ECO:0000256" key="4">
    <source>
        <dbReference type="ARBA" id="ARBA00022723"/>
    </source>
</evidence>
<dbReference type="OrthoDB" id="416741at2759"/>
<evidence type="ECO:0000256" key="14">
    <source>
        <dbReference type="ARBA" id="ARBA00025403"/>
    </source>
</evidence>
<evidence type="ECO:0000256" key="12">
    <source>
        <dbReference type="ARBA" id="ARBA00023118"/>
    </source>
</evidence>
<dbReference type="InParanoid" id="A0A218YZ72"/>
<evidence type="ECO:0000256" key="3">
    <source>
        <dbReference type="ARBA" id="ARBA00022721"/>
    </source>
</evidence>
<dbReference type="FunFam" id="1.10.1520.10:FF:000032">
    <property type="entry name" value="Dicer-like protein 2"/>
    <property type="match status" value="1"/>
</dbReference>
<dbReference type="GO" id="GO:0005524">
    <property type="term" value="F:ATP binding"/>
    <property type="evidence" value="ECO:0007669"/>
    <property type="project" value="UniProtKB-KW"/>
</dbReference>
<evidence type="ECO:0000256" key="11">
    <source>
        <dbReference type="ARBA" id="ARBA00022884"/>
    </source>
</evidence>
<keyword evidence="12" id="KW-0051">Antiviral defense</keyword>
<evidence type="ECO:0000256" key="13">
    <source>
        <dbReference type="ARBA" id="ARBA00023211"/>
    </source>
</evidence>
<dbReference type="CDD" id="cd00593">
    <property type="entry name" value="RIBOc"/>
    <property type="match status" value="2"/>
</dbReference>
<dbReference type="PANTHER" id="PTHR14950:SF37">
    <property type="entry name" value="ENDORIBONUCLEASE DICER"/>
    <property type="match status" value="1"/>
</dbReference>
<dbReference type="PROSITE" id="PS51192">
    <property type="entry name" value="HELICASE_ATP_BIND_1"/>
    <property type="match status" value="1"/>
</dbReference>
<dbReference type="GO" id="GO:0030422">
    <property type="term" value="P:siRNA processing"/>
    <property type="evidence" value="ECO:0007669"/>
    <property type="project" value="TreeGrafter"/>
</dbReference>
<sequence>MQDLRSAFLEAPSPPNLTAGQSLERKALVLSQNFTEVQSPDDGIDAFFSDAESSPILDLNDGPLVIKARPYQMEMLEESVKRNIIVAMDTGSGKTHIAVMRMQHELEHMSSNQIIWFLAPTVALSAQQFAYISSQITSVQCKFMSGADGVDRWTDQSHWDAVLKNIKIVVSTYQILLDALVHGFVLMESLALIVFDEAHNCVNKHAGAKVMSLFYHRRKGAGLSVPHILGMTASPIMKTNPQDLVTIETTLDAICRTPSKHRAELRLEVKLPLLVQVQERATAAVLSHLLSVHPTIRGRFKIGTIVGSSIYKYRARNLLELFDTDEQKHALSDFKSGKIRLAVATSVLEEGIDVPACNMVICFQTPANLKSFVQRRGRARHQESKLILLIDSADKKLTGWEQLEAGMRNMYEDEMRTLQEYLVHEDTEEHDGRIFQVTSTSAVLDLDNSIAHLHHFCAQLPPQEYVDRRPDFICFNEGATIRAKAILPLSVDESVRVTESQRSWLSEKNAIKDAAFQSYVALYKAGLVNENLLPTVGNEVVPDDLRTSSGATASVESVHEQLNPWIYVAQAWKTDPVIHQYSVAFQGLEIAVLVPVYLGQLLPIKLYWDDITEFSLNVTLRTVGVSSDIRSKAVNDTWALLQTAFGNRFTVERRPSVLQFVANEHLSDMMGTEDFQVSRVDGTSGLIRDKHHKDIAYTFKECLATKPDIGLVQNPYHGYQDSEESMHLSLKRLHKRSEFIQRIVPSRFAASEKLYATVLPASMCTVDEMPFKYYQFGRLIPSIMYKLESYLLAERLSNTILKDVGISDRKLIATAISTPGASIETSYQRLEFLGDTVMKLCTSIELMAKYPLWHEGYLTALKSRIVNNSSLFAAAVLRGLDKFIITKAFNAHRWRPMYVDNLETCTQDDGKRVLSSKIPADVVEALIGASMIDGGIAKSLKCLKIFIPQLDWQPLETSRSLLFHRASNIELPAVLQPLESLIGYQFQNKGLLVEAITHASCNSGPASQERLEFLGDAILDHLVVQALWTYDLSLVKMHLMKTALVNADMLAFLCMEWHIEQEVIDLENNTARPRLVSLPLWKFMRHMSPPLGLEQQAAAERHAILAPQIRQILETGDHYPWALLARLQAFKFYSDLVEALIGAAWVDSGSFETCAAIAERIGIFAVMRRLLDDDVQVLNPKEELGMLADSQTVKYVLSKPAAVLDGDETARPRGLGCAVFVGERRVVDVQHGVSIVEVETRCAEEALRILKREKAQAGGVGAGEQGMDGGEGEENLHGVDVEMGNS</sequence>
<keyword evidence="7" id="KW-0378">Hydrolase</keyword>
<dbReference type="Pfam" id="PF03368">
    <property type="entry name" value="Dicer_dimer"/>
    <property type="match status" value="1"/>
</dbReference>
<comment type="similarity">
    <text evidence="15">Belongs to the helicase family. Dicer subfamily.</text>
</comment>
<dbReference type="Pfam" id="PF00270">
    <property type="entry name" value="DEAD"/>
    <property type="match status" value="1"/>
</dbReference>
<dbReference type="Proteomes" id="UP000242519">
    <property type="component" value="Unassembled WGS sequence"/>
</dbReference>
<keyword evidence="10" id="KW-0460">Magnesium</keyword>
<evidence type="ECO:0000313" key="21">
    <source>
        <dbReference type="EMBL" id="OWP01069.1"/>
    </source>
</evidence>
<evidence type="ECO:0000256" key="8">
    <source>
        <dbReference type="ARBA" id="ARBA00022806"/>
    </source>
</evidence>
<dbReference type="PROSITE" id="PS51327">
    <property type="entry name" value="DICER_DSRBF"/>
    <property type="match status" value="1"/>
</dbReference>
<evidence type="ECO:0000256" key="6">
    <source>
        <dbReference type="ARBA" id="ARBA00022741"/>
    </source>
</evidence>
<dbReference type="PROSITE" id="PS50142">
    <property type="entry name" value="RNASE_3_2"/>
    <property type="match status" value="2"/>
</dbReference>
<proteinExistence type="inferred from homology"/>
<gene>
    <name evidence="21" type="ORF">B2J93_4801</name>
</gene>
<keyword evidence="4" id="KW-0479">Metal-binding</keyword>
<evidence type="ECO:0000259" key="20">
    <source>
        <dbReference type="PROSITE" id="PS51327"/>
    </source>
</evidence>
<dbReference type="GO" id="GO:0051607">
    <property type="term" value="P:defense response to virus"/>
    <property type="evidence" value="ECO:0007669"/>
    <property type="project" value="UniProtKB-KW"/>
</dbReference>
<dbReference type="STRING" id="503106.A0A218YZ72"/>
<dbReference type="GO" id="GO:0005634">
    <property type="term" value="C:nucleus"/>
    <property type="evidence" value="ECO:0007669"/>
    <property type="project" value="TreeGrafter"/>
</dbReference>
<comment type="caution">
    <text evidence="21">The sequence shown here is derived from an EMBL/GenBank/DDBJ whole genome shotgun (WGS) entry which is preliminary data.</text>
</comment>
<protein>
    <submittedName>
        <fullName evidence="21">Dicer-like protein</fullName>
    </submittedName>
</protein>
<feature type="compositionally biased region" description="Gly residues" evidence="16">
    <location>
        <begin position="1258"/>
        <end position="1269"/>
    </location>
</feature>
<dbReference type="SMART" id="SM00535">
    <property type="entry name" value="RIBOc"/>
    <property type="match status" value="2"/>
</dbReference>
<dbReference type="SUPFAM" id="SSF52540">
    <property type="entry name" value="P-loop containing nucleoside triphosphate hydrolases"/>
    <property type="match status" value="1"/>
</dbReference>
<dbReference type="Gene3D" id="1.10.1520.10">
    <property type="entry name" value="Ribonuclease III domain"/>
    <property type="match status" value="2"/>
</dbReference>
<feature type="domain" description="Helicase C-terminal" evidence="19">
    <location>
        <begin position="263"/>
        <end position="430"/>
    </location>
</feature>
<keyword evidence="9" id="KW-0067">ATP-binding</keyword>
<evidence type="ECO:0000256" key="16">
    <source>
        <dbReference type="SAM" id="MobiDB-lite"/>
    </source>
</evidence>
<evidence type="ECO:0000256" key="9">
    <source>
        <dbReference type="ARBA" id="ARBA00022840"/>
    </source>
</evidence>
<dbReference type="PANTHER" id="PTHR14950">
    <property type="entry name" value="DICER-RELATED"/>
    <property type="match status" value="1"/>
</dbReference>
<dbReference type="Pfam" id="PF00636">
    <property type="entry name" value="Ribonuclease_3"/>
    <property type="match status" value="2"/>
</dbReference>
<comment type="function">
    <text evidence="14">Dicer-like endonuclease involved in cleaving double-stranded RNA in the RNA interference (RNAi) pathway. Produces 21 to 25 bp dsRNAs (siRNAs) which target the selective destruction of homologous RNAs leading to sequence-specific suppression of gene expression, called post-transcriptional gene silencing (PTGS). Part of a broad host defense response against viral infection and transposons.</text>
</comment>
<keyword evidence="6" id="KW-0547">Nucleotide-binding</keyword>
<keyword evidence="5" id="KW-0677">Repeat</keyword>
<keyword evidence="3" id="KW-0930">Antiviral protein</keyword>
<name>A0A218YZ72_9HELO</name>
<evidence type="ECO:0000256" key="10">
    <source>
        <dbReference type="ARBA" id="ARBA00022842"/>
    </source>
</evidence>
<dbReference type="Gene3D" id="3.40.50.300">
    <property type="entry name" value="P-loop containing nucleotide triphosphate hydrolases"/>
    <property type="match status" value="2"/>
</dbReference>
<keyword evidence="11 15" id="KW-0694">RNA-binding</keyword>
<dbReference type="Pfam" id="PF00271">
    <property type="entry name" value="Helicase_C"/>
    <property type="match status" value="1"/>
</dbReference>
<evidence type="ECO:0000256" key="5">
    <source>
        <dbReference type="ARBA" id="ARBA00022737"/>
    </source>
</evidence>
<dbReference type="InterPro" id="IPR014001">
    <property type="entry name" value="Helicase_ATP-bd"/>
</dbReference>
<feature type="domain" description="RNase III" evidence="17">
    <location>
        <begin position="793"/>
        <end position="935"/>
    </location>
</feature>
<feature type="domain" description="Dicer dsRNA-binding fold" evidence="20">
    <location>
        <begin position="449"/>
        <end position="542"/>
    </location>
</feature>
<dbReference type="GO" id="GO:0004386">
    <property type="term" value="F:helicase activity"/>
    <property type="evidence" value="ECO:0007669"/>
    <property type="project" value="UniProtKB-KW"/>
</dbReference>
<evidence type="ECO:0000256" key="1">
    <source>
        <dbReference type="ARBA" id="ARBA00001936"/>
    </source>
</evidence>
<dbReference type="InterPro" id="IPR036389">
    <property type="entry name" value="RNase_III_sf"/>
</dbReference>
<evidence type="ECO:0000256" key="15">
    <source>
        <dbReference type="PROSITE-ProRule" id="PRU00657"/>
    </source>
</evidence>
<evidence type="ECO:0000259" key="17">
    <source>
        <dbReference type="PROSITE" id="PS50142"/>
    </source>
</evidence>
<accession>A0A218YZ72</accession>
<comment type="cofactor">
    <cofactor evidence="1">
        <name>Mn(2+)</name>
        <dbReference type="ChEBI" id="CHEBI:29035"/>
    </cofactor>
</comment>
<feature type="domain" description="Helicase ATP-binding" evidence="18">
    <location>
        <begin position="75"/>
        <end position="236"/>
    </location>
</feature>
<dbReference type="GO" id="GO:0004525">
    <property type="term" value="F:ribonuclease III activity"/>
    <property type="evidence" value="ECO:0007669"/>
    <property type="project" value="InterPro"/>
</dbReference>
<keyword evidence="8" id="KW-0347">Helicase</keyword>
<keyword evidence="22" id="KW-1185">Reference proteome</keyword>
<dbReference type="GO" id="GO:0003723">
    <property type="term" value="F:RNA binding"/>
    <property type="evidence" value="ECO:0007669"/>
    <property type="project" value="UniProtKB-UniRule"/>
</dbReference>
<feature type="region of interest" description="Disordered" evidence="16">
    <location>
        <begin position="1258"/>
        <end position="1286"/>
    </location>
</feature>
<dbReference type="PROSITE" id="PS51194">
    <property type="entry name" value="HELICASE_CTER"/>
    <property type="match status" value="1"/>
</dbReference>
<evidence type="ECO:0000259" key="19">
    <source>
        <dbReference type="PROSITE" id="PS51194"/>
    </source>
</evidence>
<dbReference type="InterPro" id="IPR027417">
    <property type="entry name" value="P-loop_NTPase"/>
</dbReference>
<dbReference type="CDD" id="cd18034">
    <property type="entry name" value="DEXHc_dicer"/>
    <property type="match status" value="1"/>
</dbReference>
<evidence type="ECO:0000256" key="2">
    <source>
        <dbReference type="ARBA" id="ARBA00001946"/>
    </source>
</evidence>
<dbReference type="InterPro" id="IPR038248">
    <property type="entry name" value="Dicer_dimer_sf"/>
</dbReference>
<dbReference type="EMBL" id="MZNU01000292">
    <property type="protein sequence ID" value="OWP01069.1"/>
    <property type="molecule type" value="Genomic_DNA"/>
</dbReference>
<dbReference type="GO" id="GO:0050688">
    <property type="term" value="P:regulation of defense response to virus"/>
    <property type="evidence" value="ECO:0007669"/>
    <property type="project" value="UniProtKB-KW"/>
</dbReference>
<reference evidence="21 22" key="1">
    <citation type="submission" date="2017-04" db="EMBL/GenBank/DDBJ databases">
        <title>Draft genome sequence of Marssonina coronaria NL1: causal agent of apple blotch.</title>
        <authorList>
            <person name="Cheng Q."/>
        </authorList>
    </citation>
    <scope>NUCLEOTIDE SEQUENCE [LARGE SCALE GENOMIC DNA]</scope>
    <source>
        <strain evidence="21 22">NL1</strain>
    </source>
</reference>
<dbReference type="SMART" id="SM00487">
    <property type="entry name" value="DEXDc"/>
    <property type="match status" value="1"/>
</dbReference>
<evidence type="ECO:0000313" key="22">
    <source>
        <dbReference type="Proteomes" id="UP000242519"/>
    </source>
</evidence>